<dbReference type="AlphaFoldDB" id="F0WWT5"/>
<comment type="cofactor">
    <cofactor evidence="1">
        <name>a divalent metal cation</name>
        <dbReference type="ChEBI" id="CHEBI:60240"/>
    </cofactor>
</comment>
<accession>F0WWT5</accession>
<dbReference type="HOGENOM" id="CLU_1716606_0_0_1"/>
<feature type="domain" description="DDE Tnp4" evidence="3">
    <location>
        <begin position="8"/>
        <end position="92"/>
    </location>
</feature>
<dbReference type="GO" id="GO:0046872">
    <property type="term" value="F:metal ion binding"/>
    <property type="evidence" value="ECO:0007669"/>
    <property type="project" value="UniProtKB-KW"/>
</dbReference>
<reference evidence="4" key="2">
    <citation type="submission" date="2011-02" db="EMBL/GenBank/DDBJ databases">
        <authorList>
            <person name="MacLean D."/>
        </authorList>
    </citation>
    <scope>NUCLEOTIDE SEQUENCE</scope>
</reference>
<dbReference type="EMBL" id="FR824377">
    <property type="protein sequence ID" value="CCA25912.1"/>
    <property type="molecule type" value="Genomic_DNA"/>
</dbReference>
<name>F0WWT5_9STRA</name>
<evidence type="ECO:0000313" key="4">
    <source>
        <dbReference type="EMBL" id="CCA25912.1"/>
    </source>
</evidence>
<sequence>MKAQFSHEWALLVDKGLQESAQQLRAIHPTRAPPGCRLSVDEERENDRISRDRVIVENSFGRLSTLWRICSDRYRWGHDLYDDIFQACVSLTSFHIATNPLRDTDGENFNRYQNRLIGMGTESECRKRFTQYSYRHRQRRRSQISFEDLPGQV</sequence>
<gene>
    <name evidence="4" type="primary">AlNc14C332G10698</name>
    <name evidence="4" type="ORF">ALNC14_120560</name>
</gene>
<dbReference type="InterPro" id="IPR027806">
    <property type="entry name" value="HARBI1_dom"/>
</dbReference>
<organism evidence="4">
    <name type="scientific">Albugo laibachii Nc14</name>
    <dbReference type="NCBI Taxonomy" id="890382"/>
    <lineage>
        <taxon>Eukaryota</taxon>
        <taxon>Sar</taxon>
        <taxon>Stramenopiles</taxon>
        <taxon>Oomycota</taxon>
        <taxon>Peronosporomycetes</taxon>
        <taxon>Albuginales</taxon>
        <taxon>Albuginaceae</taxon>
        <taxon>Albugo</taxon>
    </lineage>
</organism>
<evidence type="ECO:0000259" key="3">
    <source>
        <dbReference type="Pfam" id="PF13359"/>
    </source>
</evidence>
<keyword evidence="2" id="KW-0479">Metal-binding</keyword>
<protein>
    <submittedName>
        <fullName evidence="4">AlNc14C332G10698 protein</fullName>
    </submittedName>
</protein>
<dbReference type="Pfam" id="PF13359">
    <property type="entry name" value="DDE_Tnp_4"/>
    <property type="match status" value="1"/>
</dbReference>
<reference evidence="4" key="1">
    <citation type="journal article" date="2011" name="PLoS Biol.">
        <title>Gene gain and loss during evolution of obligate parasitism in the white rust pathogen of Arabidopsis thaliana.</title>
        <authorList>
            <person name="Kemen E."/>
            <person name="Gardiner A."/>
            <person name="Schultz-Larsen T."/>
            <person name="Kemen A.C."/>
            <person name="Balmuth A.L."/>
            <person name="Robert-Seilaniantz A."/>
            <person name="Bailey K."/>
            <person name="Holub E."/>
            <person name="Studholme D.J."/>
            <person name="Maclean D."/>
            <person name="Jones J.D."/>
        </authorList>
    </citation>
    <scope>NUCLEOTIDE SEQUENCE</scope>
</reference>
<evidence type="ECO:0000256" key="1">
    <source>
        <dbReference type="ARBA" id="ARBA00001968"/>
    </source>
</evidence>
<evidence type="ECO:0000256" key="2">
    <source>
        <dbReference type="ARBA" id="ARBA00022723"/>
    </source>
</evidence>
<proteinExistence type="predicted"/>